<dbReference type="EC" id="3.5.2.5" evidence="6"/>
<sequence length="461" mass="47850">MPDDARTVVHGGTVVLPSGPVRADVLIEGERIAGVLADASAIAAEIRIAAGGLLVLPGGIDVHTHFREPDPGSAEGFATGGAAAAAGGITTVVEMPQAGPTTTTAALFRAKRDRIAETAIVDTALWAGVIPDQDPAEQRAMAAAGAVAFKSFMASSSPSFPAVDDADLLLAMEQLAPLGLPYGLHAEHDALLTAGLARMRAAGRTDALAHAESRPPLVETAAVQTVLFFAERTGCPVHICHVASAEALGMVKAAKARGVRVTAETCPQYLALNTDDLARLGGFGRCAPALRDQAEVDAIWPFVLDETVDLICSDHCGFTRESKEAGNADVFAAPLGLPGVQTLLPVFFDGAVAKRGMGLAQFARQIGATPAALFGLPRKGAIAIGNDADLCLLDPAQTWTVRDEDALHRQKWTPYHGQTLTGRVVRTIRRGETIYDDALDGAAKVTAQPGSGRFVGRTGLG</sequence>
<dbReference type="InterPro" id="IPR050138">
    <property type="entry name" value="DHOase/Allantoinase_Hydrolase"/>
</dbReference>
<dbReference type="InterPro" id="IPR006680">
    <property type="entry name" value="Amidohydro-rel"/>
</dbReference>
<comment type="similarity">
    <text evidence="3">Belongs to the metallo-dependent hydrolases superfamily. Hydantoinase/dihydropyrimidinase family.</text>
</comment>
<reference evidence="11" key="1">
    <citation type="submission" date="2020-02" db="EMBL/GenBank/DDBJ databases">
        <authorList>
            <person name="Meier V. D."/>
        </authorList>
    </citation>
    <scope>NUCLEOTIDE SEQUENCE</scope>
    <source>
        <strain evidence="11">AVDCRST_MAG73</strain>
    </source>
</reference>
<dbReference type="Gene3D" id="3.20.20.140">
    <property type="entry name" value="Metal-dependent hydrolases"/>
    <property type="match status" value="1"/>
</dbReference>
<evidence type="ECO:0000259" key="10">
    <source>
        <dbReference type="Pfam" id="PF01979"/>
    </source>
</evidence>
<dbReference type="GO" id="GO:0004038">
    <property type="term" value="F:allantoinase activity"/>
    <property type="evidence" value="ECO:0007669"/>
    <property type="project" value="UniProtKB-EC"/>
</dbReference>
<comment type="subunit">
    <text evidence="5">Homotetramer.</text>
</comment>
<comment type="cofactor">
    <cofactor evidence="1">
        <name>Zn(2+)</name>
        <dbReference type="ChEBI" id="CHEBI:29105"/>
    </cofactor>
</comment>
<dbReference type="Gene3D" id="2.30.40.10">
    <property type="entry name" value="Urease, subunit C, domain 1"/>
    <property type="match status" value="1"/>
</dbReference>
<dbReference type="Pfam" id="PF01979">
    <property type="entry name" value="Amidohydro_1"/>
    <property type="match status" value="1"/>
</dbReference>
<evidence type="ECO:0000256" key="1">
    <source>
        <dbReference type="ARBA" id="ARBA00001947"/>
    </source>
</evidence>
<evidence type="ECO:0000256" key="9">
    <source>
        <dbReference type="ARBA" id="ARBA00022833"/>
    </source>
</evidence>
<dbReference type="InterPro" id="IPR032466">
    <property type="entry name" value="Metal_Hydrolase"/>
</dbReference>
<evidence type="ECO:0000256" key="7">
    <source>
        <dbReference type="ARBA" id="ARBA00022723"/>
    </source>
</evidence>
<dbReference type="AlphaFoldDB" id="A0A6J4U6Q7"/>
<dbReference type="EMBL" id="CADCWE010000128">
    <property type="protein sequence ID" value="CAA9542096.1"/>
    <property type="molecule type" value="Genomic_DNA"/>
</dbReference>
<protein>
    <recommendedName>
        <fullName evidence="6">allantoinase</fullName>
        <ecNumber evidence="6">3.5.2.5</ecNumber>
    </recommendedName>
</protein>
<dbReference type="GO" id="GO:0000256">
    <property type="term" value="P:allantoin catabolic process"/>
    <property type="evidence" value="ECO:0007669"/>
    <property type="project" value="InterPro"/>
</dbReference>
<evidence type="ECO:0000256" key="8">
    <source>
        <dbReference type="ARBA" id="ARBA00022801"/>
    </source>
</evidence>
<dbReference type="PANTHER" id="PTHR43668">
    <property type="entry name" value="ALLANTOINASE"/>
    <property type="match status" value="1"/>
</dbReference>
<evidence type="ECO:0000256" key="3">
    <source>
        <dbReference type="ARBA" id="ARBA00008829"/>
    </source>
</evidence>
<keyword evidence="9" id="KW-0862">Zinc</keyword>
<keyword evidence="7" id="KW-0479">Metal-binding</keyword>
<evidence type="ECO:0000256" key="6">
    <source>
        <dbReference type="ARBA" id="ARBA00012863"/>
    </source>
</evidence>
<dbReference type="SUPFAM" id="SSF51338">
    <property type="entry name" value="Composite domain of metallo-dependent hydrolases"/>
    <property type="match status" value="1"/>
</dbReference>
<evidence type="ECO:0000256" key="2">
    <source>
        <dbReference type="ARBA" id="ARBA00004968"/>
    </source>
</evidence>
<dbReference type="GO" id="GO:0050897">
    <property type="term" value="F:cobalt ion binding"/>
    <property type="evidence" value="ECO:0007669"/>
    <property type="project" value="InterPro"/>
</dbReference>
<name>A0A6J4U6Q7_9BACT</name>
<dbReference type="NCBIfam" id="TIGR00857">
    <property type="entry name" value="pyrC_multi"/>
    <property type="match status" value="1"/>
</dbReference>
<evidence type="ECO:0000256" key="4">
    <source>
        <dbReference type="ARBA" id="ARBA00010368"/>
    </source>
</evidence>
<keyword evidence="8" id="KW-0378">Hydrolase</keyword>
<dbReference type="SUPFAM" id="SSF51556">
    <property type="entry name" value="Metallo-dependent hydrolases"/>
    <property type="match status" value="1"/>
</dbReference>
<evidence type="ECO:0000256" key="5">
    <source>
        <dbReference type="ARBA" id="ARBA00011881"/>
    </source>
</evidence>
<accession>A0A6J4U6Q7</accession>
<gene>
    <name evidence="11" type="ORF">AVDCRST_MAG73-2044</name>
</gene>
<dbReference type="GO" id="GO:0006145">
    <property type="term" value="P:purine nucleobase catabolic process"/>
    <property type="evidence" value="ECO:0007669"/>
    <property type="project" value="TreeGrafter"/>
</dbReference>
<dbReference type="GO" id="GO:0008270">
    <property type="term" value="F:zinc ion binding"/>
    <property type="evidence" value="ECO:0007669"/>
    <property type="project" value="InterPro"/>
</dbReference>
<feature type="domain" description="Amidohydrolase-related" evidence="10">
    <location>
        <begin position="54"/>
        <end position="433"/>
    </location>
</feature>
<comment type="similarity">
    <text evidence="4">Belongs to the metallo-dependent hydrolases superfamily. Allantoinase family.</text>
</comment>
<dbReference type="PANTHER" id="PTHR43668:SF2">
    <property type="entry name" value="ALLANTOINASE"/>
    <property type="match status" value="1"/>
</dbReference>
<dbReference type="FunFam" id="3.20.20.140:FF:000174">
    <property type="entry name" value="Dihydropyrimidinase-related protein 2"/>
    <property type="match status" value="1"/>
</dbReference>
<evidence type="ECO:0000313" key="11">
    <source>
        <dbReference type="EMBL" id="CAA9542096.1"/>
    </source>
</evidence>
<dbReference type="InterPro" id="IPR011059">
    <property type="entry name" value="Metal-dep_hydrolase_composite"/>
</dbReference>
<dbReference type="GO" id="GO:0005737">
    <property type="term" value="C:cytoplasm"/>
    <property type="evidence" value="ECO:0007669"/>
    <property type="project" value="TreeGrafter"/>
</dbReference>
<dbReference type="InterPro" id="IPR017593">
    <property type="entry name" value="Allantoinase"/>
</dbReference>
<comment type="pathway">
    <text evidence="2">Nitrogen metabolism; (S)-allantoin degradation; allantoate from (S)-allantoin: step 1/1.</text>
</comment>
<organism evidence="11">
    <name type="scientific">uncultured Thermomicrobiales bacterium</name>
    <dbReference type="NCBI Taxonomy" id="1645740"/>
    <lineage>
        <taxon>Bacteria</taxon>
        <taxon>Pseudomonadati</taxon>
        <taxon>Thermomicrobiota</taxon>
        <taxon>Thermomicrobia</taxon>
        <taxon>Thermomicrobiales</taxon>
        <taxon>environmental samples</taxon>
    </lineage>
</organism>
<proteinExistence type="inferred from homology"/>
<dbReference type="NCBIfam" id="TIGR03178">
    <property type="entry name" value="allantoinase"/>
    <property type="match status" value="1"/>
</dbReference>